<feature type="domain" description="PpiC" evidence="7">
    <location>
        <begin position="119"/>
        <end position="210"/>
    </location>
</feature>
<reference evidence="8 9" key="1">
    <citation type="journal article" date="2019" name="Genome Biol. Evol.">
        <title>Day and night: Metabolic profiles and evolutionary relationships of six axenic non-marine cyanobacteria.</title>
        <authorList>
            <person name="Will S.E."/>
            <person name="Henke P."/>
            <person name="Boedeker C."/>
            <person name="Huang S."/>
            <person name="Brinkmann H."/>
            <person name="Rohde M."/>
            <person name="Jarek M."/>
            <person name="Friedl T."/>
            <person name="Seufert S."/>
            <person name="Schumacher M."/>
            <person name="Overmann J."/>
            <person name="Neumann-Schaal M."/>
            <person name="Petersen J."/>
        </authorList>
    </citation>
    <scope>NUCLEOTIDE SEQUENCE [LARGE SCALE GENOMIC DNA]</scope>
    <source>
        <strain evidence="8 9">PCC 6912</strain>
    </source>
</reference>
<sequence length="242" mass="28612">MYNLPKIDINSEEIVNYLKSAMILRQVYQKILSQKLILDVAQERGIIITTEEIQDEADRQRREERLEKAVDTMTWLAEHFVSSDDWEVGIRNRLLAKKVAKALFSQEVEKFFIQNRLEFEQVILYQLIISDEKVSQEIYYQIEEGEISFYEAARLYDVDENRRKKCGYEGKLYRWALPSNINAIVFNAPPQQLIGPIKTERGYHLFIVEELIAAQLTPQIYEEILNNMFQQWLATEVECLLH</sequence>
<dbReference type="InterPro" id="IPR027304">
    <property type="entry name" value="Trigger_fact/SurA_dom_sf"/>
</dbReference>
<dbReference type="STRING" id="211165.GCA_000317285_03182"/>
<dbReference type="Pfam" id="PF00639">
    <property type="entry name" value="Rotamase"/>
    <property type="match status" value="1"/>
</dbReference>
<dbReference type="GO" id="GO:0003755">
    <property type="term" value="F:peptidyl-prolyl cis-trans isomerase activity"/>
    <property type="evidence" value="ECO:0007669"/>
    <property type="project" value="UniProtKB-KW"/>
</dbReference>
<evidence type="ECO:0000313" key="8">
    <source>
        <dbReference type="EMBL" id="RUR85026.1"/>
    </source>
</evidence>
<accession>A0A3S1AMQ1</accession>
<keyword evidence="5 6" id="KW-0413">Isomerase</keyword>
<evidence type="ECO:0000256" key="2">
    <source>
        <dbReference type="ARBA" id="ARBA00013194"/>
    </source>
</evidence>
<dbReference type="InterPro" id="IPR000297">
    <property type="entry name" value="PPIase_PpiC"/>
</dbReference>
<evidence type="ECO:0000256" key="3">
    <source>
        <dbReference type="ARBA" id="ARBA00022729"/>
    </source>
</evidence>
<dbReference type="SUPFAM" id="SSF109998">
    <property type="entry name" value="Triger factor/SurA peptide-binding domain-like"/>
    <property type="match status" value="1"/>
</dbReference>
<dbReference type="Gene3D" id="3.10.50.40">
    <property type="match status" value="1"/>
</dbReference>
<organism evidence="8 9">
    <name type="scientific">Chlorogloeopsis fritschii PCC 6912</name>
    <dbReference type="NCBI Taxonomy" id="211165"/>
    <lineage>
        <taxon>Bacteria</taxon>
        <taxon>Bacillati</taxon>
        <taxon>Cyanobacteriota</taxon>
        <taxon>Cyanophyceae</taxon>
        <taxon>Nostocales</taxon>
        <taxon>Chlorogloeopsidaceae</taxon>
        <taxon>Chlorogloeopsis</taxon>
    </lineage>
</organism>
<dbReference type="RefSeq" id="WP_016872533.1">
    <property type="nucleotide sequence ID" value="NZ_AJLN01000084.1"/>
</dbReference>
<dbReference type="Proteomes" id="UP000268857">
    <property type="component" value="Unassembled WGS sequence"/>
</dbReference>
<name>A0A3S1AMQ1_CHLFR</name>
<gene>
    <name evidence="8" type="ORF">PCC6912_11420</name>
</gene>
<dbReference type="PANTHER" id="PTHR47245:SF1">
    <property type="entry name" value="FOLDASE PROTEIN PRSA"/>
    <property type="match status" value="1"/>
</dbReference>
<evidence type="ECO:0000313" key="9">
    <source>
        <dbReference type="Proteomes" id="UP000268857"/>
    </source>
</evidence>
<comment type="caution">
    <text evidence="8">The sequence shown here is derived from an EMBL/GenBank/DDBJ whole genome shotgun (WGS) entry which is preliminary data.</text>
</comment>
<keyword evidence="3" id="KW-0732">Signal</keyword>
<protein>
    <recommendedName>
        <fullName evidence="2">peptidylprolyl isomerase</fullName>
        <ecNumber evidence="2">5.2.1.8</ecNumber>
    </recommendedName>
</protein>
<dbReference type="InterPro" id="IPR046357">
    <property type="entry name" value="PPIase_dom_sf"/>
</dbReference>
<dbReference type="SUPFAM" id="SSF54534">
    <property type="entry name" value="FKBP-like"/>
    <property type="match status" value="1"/>
</dbReference>
<dbReference type="EMBL" id="RSCJ01000003">
    <property type="protein sequence ID" value="RUR85026.1"/>
    <property type="molecule type" value="Genomic_DNA"/>
</dbReference>
<comment type="catalytic activity">
    <reaction evidence="1">
        <text>[protein]-peptidylproline (omega=180) = [protein]-peptidylproline (omega=0)</text>
        <dbReference type="Rhea" id="RHEA:16237"/>
        <dbReference type="Rhea" id="RHEA-COMP:10747"/>
        <dbReference type="Rhea" id="RHEA-COMP:10748"/>
        <dbReference type="ChEBI" id="CHEBI:83833"/>
        <dbReference type="ChEBI" id="CHEBI:83834"/>
        <dbReference type="EC" id="5.2.1.8"/>
    </reaction>
</comment>
<dbReference type="OrthoDB" id="530022at2"/>
<dbReference type="EC" id="5.2.1.8" evidence="2"/>
<proteinExistence type="predicted"/>
<evidence type="ECO:0000256" key="1">
    <source>
        <dbReference type="ARBA" id="ARBA00000971"/>
    </source>
</evidence>
<evidence type="ECO:0000256" key="5">
    <source>
        <dbReference type="ARBA" id="ARBA00023235"/>
    </source>
</evidence>
<dbReference type="PANTHER" id="PTHR47245">
    <property type="entry name" value="PEPTIDYLPROLYL ISOMERASE"/>
    <property type="match status" value="1"/>
</dbReference>
<keyword evidence="9" id="KW-1185">Reference proteome</keyword>
<evidence type="ECO:0000256" key="6">
    <source>
        <dbReference type="PROSITE-ProRule" id="PRU00278"/>
    </source>
</evidence>
<evidence type="ECO:0000256" key="4">
    <source>
        <dbReference type="ARBA" id="ARBA00023110"/>
    </source>
</evidence>
<dbReference type="PROSITE" id="PS50198">
    <property type="entry name" value="PPIC_PPIASE_2"/>
    <property type="match status" value="1"/>
</dbReference>
<dbReference type="InterPro" id="IPR050245">
    <property type="entry name" value="PrsA_foldase"/>
</dbReference>
<evidence type="ECO:0000259" key="7">
    <source>
        <dbReference type="PROSITE" id="PS50198"/>
    </source>
</evidence>
<dbReference type="AlphaFoldDB" id="A0A3S1AMQ1"/>
<keyword evidence="4 6" id="KW-0697">Rotamase</keyword>